<dbReference type="AlphaFoldDB" id="A0A078MUE0"/>
<dbReference type="PROSITE" id="PS50995">
    <property type="entry name" value="HTH_MARR_2"/>
    <property type="match status" value="1"/>
</dbReference>
<evidence type="ECO:0000259" key="2">
    <source>
        <dbReference type="PROSITE" id="PS50995"/>
    </source>
</evidence>
<feature type="region of interest" description="Disordered" evidence="1">
    <location>
        <begin position="153"/>
        <end position="189"/>
    </location>
</feature>
<dbReference type="SMART" id="SM00347">
    <property type="entry name" value="HTH_MARR"/>
    <property type="match status" value="1"/>
</dbReference>
<dbReference type="InterPro" id="IPR036390">
    <property type="entry name" value="WH_DNA-bd_sf"/>
</dbReference>
<name>A0A078MUE0_9MICC</name>
<proteinExistence type="predicted"/>
<dbReference type="InterPro" id="IPR039422">
    <property type="entry name" value="MarR/SlyA-like"/>
</dbReference>
<dbReference type="InterPro" id="IPR000835">
    <property type="entry name" value="HTH_MarR-typ"/>
</dbReference>
<protein>
    <submittedName>
        <fullName evidence="3">Transcriptional repressor MprA</fullName>
    </submittedName>
</protein>
<gene>
    <name evidence="3" type="ORF">BN1051_03207</name>
</gene>
<dbReference type="PATRIC" id="fig|1461584.3.peg.3181"/>
<dbReference type="PANTHER" id="PTHR33164">
    <property type="entry name" value="TRANSCRIPTIONAL REGULATOR, MARR FAMILY"/>
    <property type="match status" value="1"/>
</dbReference>
<accession>A0A078MUE0</accession>
<reference evidence="3" key="1">
    <citation type="submission" date="2014-07" db="EMBL/GenBank/DDBJ databases">
        <authorList>
            <person name="Urmite Genomes Urmite Genomes"/>
        </authorList>
    </citation>
    <scope>NUCLEOTIDE SEQUENCE</scope>
    <source>
        <strain evidence="3">11W110_air</strain>
    </source>
</reference>
<dbReference type="GO" id="GO:0006950">
    <property type="term" value="P:response to stress"/>
    <property type="evidence" value="ECO:0007669"/>
    <property type="project" value="TreeGrafter"/>
</dbReference>
<sequence>MEDQQRLRWNIITAIRGLSLDGQRVADVFAHRNGLNATDMRALVMIMEAETTGEPLTAGRLSAALGTSSGATTAVIDRLERIGHIHRLKGHTDRRKVTLHFEPVARDLAGAFFGPLGSLADGVMDRYTEQELGVILDFLVRMRASYDRHLQSLRDGADDAAQPPSGGERPAGPPSGARGSDGTGRNENG</sequence>
<feature type="domain" description="HTH marR-type" evidence="2">
    <location>
        <begin position="4"/>
        <end position="144"/>
    </location>
</feature>
<dbReference type="Pfam" id="PF01047">
    <property type="entry name" value="MarR"/>
    <property type="match status" value="1"/>
</dbReference>
<dbReference type="InterPro" id="IPR036388">
    <property type="entry name" value="WH-like_DNA-bd_sf"/>
</dbReference>
<organism evidence="3">
    <name type="scientific">Arthrobacter saudimassiliensis</name>
    <dbReference type="NCBI Taxonomy" id="1461584"/>
    <lineage>
        <taxon>Bacteria</taxon>
        <taxon>Bacillati</taxon>
        <taxon>Actinomycetota</taxon>
        <taxon>Actinomycetes</taxon>
        <taxon>Micrococcales</taxon>
        <taxon>Micrococcaceae</taxon>
        <taxon>Arthrobacter</taxon>
    </lineage>
</organism>
<evidence type="ECO:0000256" key="1">
    <source>
        <dbReference type="SAM" id="MobiDB-lite"/>
    </source>
</evidence>
<dbReference type="SUPFAM" id="SSF46785">
    <property type="entry name" value="Winged helix' DNA-binding domain"/>
    <property type="match status" value="1"/>
</dbReference>
<evidence type="ECO:0000313" key="3">
    <source>
        <dbReference type="EMBL" id="CEA09834.1"/>
    </source>
</evidence>
<dbReference type="GO" id="GO:0003700">
    <property type="term" value="F:DNA-binding transcription factor activity"/>
    <property type="evidence" value="ECO:0007669"/>
    <property type="project" value="InterPro"/>
</dbReference>
<dbReference type="Gene3D" id="1.10.10.10">
    <property type="entry name" value="Winged helix-like DNA-binding domain superfamily/Winged helix DNA-binding domain"/>
    <property type="match status" value="1"/>
</dbReference>
<dbReference type="PANTHER" id="PTHR33164:SF106">
    <property type="entry name" value="TRANSCRIPTIONAL REGULATORY PROTEIN"/>
    <property type="match status" value="1"/>
</dbReference>
<dbReference type="EMBL" id="LN483072">
    <property type="protein sequence ID" value="CEA09834.1"/>
    <property type="molecule type" value="Genomic_DNA"/>
</dbReference>